<dbReference type="EMBL" id="AUPC02000288">
    <property type="protein sequence ID" value="POG62783.1"/>
    <property type="molecule type" value="Genomic_DNA"/>
</dbReference>
<reference evidence="1 2" key="1">
    <citation type="journal article" date="2013" name="Proc. Natl. Acad. Sci. U.S.A.">
        <title>Genome of an arbuscular mycorrhizal fungus provides insight into the oldest plant symbiosis.</title>
        <authorList>
            <person name="Tisserant E."/>
            <person name="Malbreil M."/>
            <person name="Kuo A."/>
            <person name="Kohler A."/>
            <person name="Symeonidi A."/>
            <person name="Balestrini R."/>
            <person name="Charron P."/>
            <person name="Duensing N."/>
            <person name="Frei Dit Frey N."/>
            <person name="Gianinazzi-Pearson V."/>
            <person name="Gilbert L.B."/>
            <person name="Handa Y."/>
            <person name="Herr J.R."/>
            <person name="Hijri M."/>
            <person name="Koul R."/>
            <person name="Kawaguchi M."/>
            <person name="Krajinski F."/>
            <person name="Lammers P.J."/>
            <person name="Masclaux F.G."/>
            <person name="Murat C."/>
            <person name="Morin E."/>
            <person name="Ndikumana S."/>
            <person name="Pagni M."/>
            <person name="Petitpierre D."/>
            <person name="Requena N."/>
            <person name="Rosikiewicz P."/>
            <person name="Riley R."/>
            <person name="Saito K."/>
            <person name="San Clemente H."/>
            <person name="Shapiro H."/>
            <person name="van Tuinen D."/>
            <person name="Becard G."/>
            <person name="Bonfante P."/>
            <person name="Paszkowski U."/>
            <person name="Shachar-Hill Y.Y."/>
            <person name="Tuskan G.A."/>
            <person name="Young P.W."/>
            <person name="Sanders I.R."/>
            <person name="Henrissat B."/>
            <person name="Rensing S.A."/>
            <person name="Grigoriev I.V."/>
            <person name="Corradi N."/>
            <person name="Roux C."/>
            <person name="Martin F."/>
        </authorList>
    </citation>
    <scope>NUCLEOTIDE SEQUENCE [LARGE SCALE GENOMIC DNA]</scope>
    <source>
        <strain evidence="1 2">DAOM 197198</strain>
    </source>
</reference>
<evidence type="ECO:0000313" key="2">
    <source>
        <dbReference type="Proteomes" id="UP000018888"/>
    </source>
</evidence>
<name>A0A2P4PBN1_RHIID</name>
<sequence length="124" mass="14221">MTSYYEQRNKITRETGGIRVTIQNFKLDYFSILTPMKLIIAAKRSPTFLNNSERRVWSCLDGMKHHALDAYRIPDVIKRASSQITTATFSDLWGYKKEAFQASTRSPKILADAGIPVALHYHQL</sequence>
<dbReference type="Proteomes" id="UP000018888">
    <property type="component" value="Unassembled WGS sequence"/>
</dbReference>
<dbReference type="VEuPathDB" id="FungiDB:RhiirFUN_009609"/>
<evidence type="ECO:0000313" key="1">
    <source>
        <dbReference type="EMBL" id="POG62783.1"/>
    </source>
</evidence>
<protein>
    <submittedName>
        <fullName evidence="1">Uncharacterized protein</fullName>
    </submittedName>
</protein>
<proteinExistence type="predicted"/>
<gene>
    <name evidence="1" type="ORF">GLOIN_2v1485155</name>
</gene>
<organism evidence="1 2">
    <name type="scientific">Rhizophagus irregularis (strain DAOM 181602 / DAOM 197198 / MUCL 43194)</name>
    <name type="common">Arbuscular mycorrhizal fungus</name>
    <name type="synonym">Glomus intraradices</name>
    <dbReference type="NCBI Taxonomy" id="747089"/>
    <lineage>
        <taxon>Eukaryota</taxon>
        <taxon>Fungi</taxon>
        <taxon>Fungi incertae sedis</taxon>
        <taxon>Mucoromycota</taxon>
        <taxon>Glomeromycotina</taxon>
        <taxon>Glomeromycetes</taxon>
        <taxon>Glomerales</taxon>
        <taxon>Glomeraceae</taxon>
        <taxon>Rhizophagus</taxon>
    </lineage>
</organism>
<reference evidence="1 2" key="2">
    <citation type="journal article" date="2018" name="New Phytol.">
        <title>High intraspecific genome diversity in the model arbuscular mycorrhizal symbiont Rhizophagus irregularis.</title>
        <authorList>
            <person name="Chen E.C.H."/>
            <person name="Morin E."/>
            <person name="Beaudet D."/>
            <person name="Noel J."/>
            <person name="Yildirir G."/>
            <person name="Ndikumana S."/>
            <person name="Charron P."/>
            <person name="St-Onge C."/>
            <person name="Giorgi J."/>
            <person name="Kruger M."/>
            <person name="Marton T."/>
            <person name="Ropars J."/>
            <person name="Grigoriev I.V."/>
            <person name="Hainaut M."/>
            <person name="Henrissat B."/>
            <person name="Roux C."/>
            <person name="Martin F."/>
            <person name="Corradi N."/>
        </authorList>
    </citation>
    <scope>NUCLEOTIDE SEQUENCE [LARGE SCALE GENOMIC DNA]</scope>
    <source>
        <strain evidence="1 2">DAOM 197198</strain>
    </source>
</reference>
<comment type="caution">
    <text evidence="1">The sequence shown here is derived from an EMBL/GenBank/DDBJ whole genome shotgun (WGS) entry which is preliminary data.</text>
</comment>
<keyword evidence="2" id="KW-1185">Reference proteome</keyword>
<accession>A0A2P4PBN1</accession>
<dbReference type="Gene3D" id="3.20.20.140">
    <property type="entry name" value="Metal-dependent hydrolases"/>
    <property type="match status" value="1"/>
</dbReference>
<dbReference type="AlphaFoldDB" id="A0A2P4PBN1"/>